<name>A0A9E8ZK82_9CYAN</name>
<keyword evidence="3" id="KW-0808">Transferase</keyword>
<dbReference type="EC" id="2.7.11.1" evidence="1"/>
<organism evidence="13 14">
    <name type="scientific">Thermocoleostomius sinensis A174</name>
    <dbReference type="NCBI Taxonomy" id="2016057"/>
    <lineage>
        <taxon>Bacteria</taxon>
        <taxon>Bacillati</taxon>
        <taxon>Cyanobacteriota</taxon>
        <taxon>Cyanophyceae</taxon>
        <taxon>Oculatellales</taxon>
        <taxon>Oculatellaceae</taxon>
        <taxon>Thermocoleostomius</taxon>
    </lineage>
</organism>
<feature type="domain" description="Protein kinase" evidence="12">
    <location>
        <begin position="49"/>
        <end position="307"/>
    </location>
</feature>
<keyword evidence="11" id="KW-0812">Transmembrane</keyword>
<evidence type="ECO:0000256" key="3">
    <source>
        <dbReference type="ARBA" id="ARBA00022679"/>
    </source>
</evidence>
<dbReference type="AlphaFoldDB" id="A0A9E8ZK82"/>
<evidence type="ECO:0000256" key="4">
    <source>
        <dbReference type="ARBA" id="ARBA00022741"/>
    </source>
</evidence>
<evidence type="ECO:0000256" key="2">
    <source>
        <dbReference type="ARBA" id="ARBA00022527"/>
    </source>
</evidence>
<evidence type="ECO:0000313" key="13">
    <source>
        <dbReference type="EMBL" id="WAL62738.1"/>
    </source>
</evidence>
<evidence type="ECO:0000256" key="7">
    <source>
        <dbReference type="ARBA" id="ARBA00047899"/>
    </source>
</evidence>
<dbReference type="InterPro" id="IPR017441">
    <property type="entry name" value="Protein_kinase_ATP_BS"/>
</dbReference>
<feature type="compositionally biased region" description="Polar residues" evidence="10">
    <location>
        <begin position="314"/>
        <end position="329"/>
    </location>
</feature>
<protein>
    <recommendedName>
        <fullName evidence="1">non-specific serine/threonine protein kinase</fullName>
        <ecNumber evidence="1">2.7.11.1</ecNumber>
    </recommendedName>
</protein>
<keyword evidence="5 13" id="KW-0418">Kinase</keyword>
<evidence type="ECO:0000313" key="14">
    <source>
        <dbReference type="Proteomes" id="UP001163152"/>
    </source>
</evidence>
<dbReference type="PANTHER" id="PTHR24363">
    <property type="entry name" value="SERINE/THREONINE PROTEIN KINASE"/>
    <property type="match status" value="1"/>
</dbReference>
<dbReference type="KEGG" id="tsin:OXH18_12315"/>
<dbReference type="Gene3D" id="1.10.510.10">
    <property type="entry name" value="Transferase(Phosphotransferase) domain 1"/>
    <property type="match status" value="1"/>
</dbReference>
<dbReference type="GO" id="GO:0005524">
    <property type="term" value="F:ATP binding"/>
    <property type="evidence" value="ECO:0007669"/>
    <property type="project" value="UniProtKB-UniRule"/>
</dbReference>
<dbReference type="RefSeq" id="WP_268613075.1">
    <property type="nucleotide sequence ID" value="NZ_CP113797.1"/>
</dbReference>
<comment type="catalytic activity">
    <reaction evidence="8">
        <text>L-seryl-[protein] + ATP = O-phospho-L-seryl-[protein] + ADP + H(+)</text>
        <dbReference type="Rhea" id="RHEA:17989"/>
        <dbReference type="Rhea" id="RHEA-COMP:9863"/>
        <dbReference type="Rhea" id="RHEA-COMP:11604"/>
        <dbReference type="ChEBI" id="CHEBI:15378"/>
        <dbReference type="ChEBI" id="CHEBI:29999"/>
        <dbReference type="ChEBI" id="CHEBI:30616"/>
        <dbReference type="ChEBI" id="CHEBI:83421"/>
        <dbReference type="ChEBI" id="CHEBI:456216"/>
        <dbReference type="EC" id="2.7.11.1"/>
    </reaction>
</comment>
<dbReference type="Proteomes" id="UP001163152">
    <property type="component" value="Chromosome"/>
</dbReference>
<accession>A0A9E8ZK82</accession>
<dbReference type="SUPFAM" id="SSF56112">
    <property type="entry name" value="Protein kinase-like (PK-like)"/>
    <property type="match status" value="1"/>
</dbReference>
<proteinExistence type="predicted"/>
<feature type="transmembrane region" description="Helical" evidence="11">
    <location>
        <begin position="422"/>
        <end position="442"/>
    </location>
</feature>
<dbReference type="NCBIfam" id="NF045510">
    <property type="entry name" value="4Cys_prefix_kin"/>
    <property type="match status" value="1"/>
</dbReference>
<feature type="region of interest" description="Disordered" evidence="10">
    <location>
        <begin position="312"/>
        <end position="331"/>
    </location>
</feature>
<dbReference type="PROSITE" id="PS50011">
    <property type="entry name" value="PROTEIN_KINASE_DOM"/>
    <property type="match status" value="1"/>
</dbReference>
<comment type="catalytic activity">
    <reaction evidence="7">
        <text>L-threonyl-[protein] + ATP = O-phospho-L-threonyl-[protein] + ADP + H(+)</text>
        <dbReference type="Rhea" id="RHEA:46608"/>
        <dbReference type="Rhea" id="RHEA-COMP:11060"/>
        <dbReference type="Rhea" id="RHEA-COMP:11605"/>
        <dbReference type="ChEBI" id="CHEBI:15378"/>
        <dbReference type="ChEBI" id="CHEBI:30013"/>
        <dbReference type="ChEBI" id="CHEBI:30616"/>
        <dbReference type="ChEBI" id="CHEBI:61977"/>
        <dbReference type="ChEBI" id="CHEBI:456216"/>
        <dbReference type="EC" id="2.7.11.1"/>
    </reaction>
</comment>
<dbReference type="PROSITE" id="PS00108">
    <property type="entry name" value="PROTEIN_KINASE_ST"/>
    <property type="match status" value="1"/>
</dbReference>
<keyword evidence="14" id="KW-1185">Reference proteome</keyword>
<keyword evidence="6 9" id="KW-0067">ATP-binding</keyword>
<feature type="binding site" evidence="9">
    <location>
        <position position="78"/>
    </location>
    <ligand>
        <name>ATP</name>
        <dbReference type="ChEBI" id="CHEBI:30616"/>
    </ligand>
</feature>
<evidence type="ECO:0000256" key="9">
    <source>
        <dbReference type="PROSITE-ProRule" id="PRU10141"/>
    </source>
</evidence>
<reference evidence="13" key="1">
    <citation type="submission" date="2022-12" db="EMBL/GenBank/DDBJ databases">
        <title>Polyphasic identification of a Novel Hot-Spring Cyanobacterium Ocullathermofonsia sinensis gen nov. sp. nov. and Genomic Insights on its Adaptations to the Thermal Habitat.</title>
        <authorList>
            <person name="Daroch M."/>
            <person name="Tang J."/>
            <person name="Jiang Y."/>
        </authorList>
    </citation>
    <scope>NUCLEOTIDE SEQUENCE</scope>
    <source>
        <strain evidence="13">PKUAC-SCTA174</strain>
    </source>
</reference>
<evidence type="ECO:0000256" key="1">
    <source>
        <dbReference type="ARBA" id="ARBA00012513"/>
    </source>
</evidence>
<dbReference type="Pfam" id="PF00069">
    <property type="entry name" value="Pkinase"/>
    <property type="match status" value="1"/>
</dbReference>
<dbReference type="GO" id="GO:0004674">
    <property type="term" value="F:protein serine/threonine kinase activity"/>
    <property type="evidence" value="ECO:0007669"/>
    <property type="project" value="UniProtKB-KW"/>
</dbReference>
<dbReference type="EMBL" id="CP113797">
    <property type="protein sequence ID" value="WAL62738.1"/>
    <property type="molecule type" value="Genomic_DNA"/>
</dbReference>
<dbReference type="SMART" id="SM00220">
    <property type="entry name" value="S_TKc"/>
    <property type="match status" value="1"/>
</dbReference>
<evidence type="ECO:0000256" key="6">
    <source>
        <dbReference type="ARBA" id="ARBA00022840"/>
    </source>
</evidence>
<sequence length="579" mass="62701">MSQLAIAPPSTVYSALHCVNPDCRAPYPQSWGNKFCQCCGSSVILNNRYLPLQRLGSGGFAVTYVVYDMQQQHERVLKVLGETSAKAVELFEQEARVLSQLRHPGIPQVDNDSLFTLSVRHPTDRSLPCLVMEKIDGQTLQECLSQYPKGCPEATVINWFHQAIDILRQLHQQQIIHRDLKPANFMLRRESGQLVVIDFGGAKVDPQQSVAQRSSTRLVSPGYSPPEQVAGGAVLPASDFYALGRTLIHLLTGRYPSDLEDPTTGELRWRRCAAVNPALADLLDDMVQFDVRQRPATAEVIQARLWQITPPPSILQSTRQSGGRSTKGNSLRRPVQNLARLAQAKGGIQPPSNSSGNLSLSHSLADTTWSMLLAGVGGGIGTIVGFDLAYRSPTLQFSVWLWQVSRPFSLEALVPMQLGCELMVFGAAGLGTALGLTIAGGFDQRRRPVQAGLMGAIGYISGLLGLRLAALDGVLVGLIVFAELAPVLLVLGLGLPTPRLLYAAVAGIATTGALVNLAAANLGFMVSFWQFLYPPTPGMAADEASWWGCLIVFSLLGSLLAGCLGLSRYVLVPLFRWLR</sequence>
<dbReference type="InterPro" id="IPR011009">
    <property type="entry name" value="Kinase-like_dom_sf"/>
</dbReference>
<dbReference type="PROSITE" id="PS00107">
    <property type="entry name" value="PROTEIN_KINASE_ATP"/>
    <property type="match status" value="1"/>
</dbReference>
<feature type="transmembrane region" description="Helical" evidence="11">
    <location>
        <begin position="449"/>
        <end position="468"/>
    </location>
</feature>
<keyword evidence="4 9" id="KW-0547">Nucleotide-binding</keyword>
<keyword evidence="11" id="KW-1133">Transmembrane helix</keyword>
<dbReference type="InterPro" id="IPR008271">
    <property type="entry name" value="Ser/Thr_kinase_AS"/>
</dbReference>
<keyword evidence="2" id="KW-0723">Serine/threonine-protein kinase</keyword>
<evidence type="ECO:0000256" key="5">
    <source>
        <dbReference type="ARBA" id="ARBA00022777"/>
    </source>
</evidence>
<evidence type="ECO:0000259" key="12">
    <source>
        <dbReference type="PROSITE" id="PS50011"/>
    </source>
</evidence>
<evidence type="ECO:0000256" key="11">
    <source>
        <dbReference type="SAM" id="Phobius"/>
    </source>
</evidence>
<evidence type="ECO:0000256" key="10">
    <source>
        <dbReference type="SAM" id="MobiDB-lite"/>
    </source>
</evidence>
<feature type="transmembrane region" description="Helical" evidence="11">
    <location>
        <begin position="474"/>
        <end position="493"/>
    </location>
</feature>
<feature type="transmembrane region" description="Helical" evidence="11">
    <location>
        <begin position="500"/>
        <end position="524"/>
    </location>
</feature>
<feature type="transmembrane region" description="Helical" evidence="11">
    <location>
        <begin position="544"/>
        <end position="571"/>
    </location>
</feature>
<dbReference type="InterPro" id="IPR000719">
    <property type="entry name" value="Prot_kinase_dom"/>
</dbReference>
<dbReference type="Gene3D" id="3.30.200.20">
    <property type="entry name" value="Phosphorylase Kinase, domain 1"/>
    <property type="match status" value="1"/>
</dbReference>
<dbReference type="PANTHER" id="PTHR24363:SF0">
    <property type="entry name" value="SERINE_THREONINE KINASE LIKE DOMAIN CONTAINING 1"/>
    <property type="match status" value="1"/>
</dbReference>
<dbReference type="CDD" id="cd14014">
    <property type="entry name" value="STKc_PknB_like"/>
    <property type="match status" value="1"/>
</dbReference>
<evidence type="ECO:0000256" key="8">
    <source>
        <dbReference type="ARBA" id="ARBA00048679"/>
    </source>
</evidence>
<keyword evidence="11" id="KW-0472">Membrane</keyword>
<gene>
    <name evidence="13" type="ORF">OXH18_12315</name>
</gene>